<evidence type="ECO:0000259" key="20">
    <source>
        <dbReference type="Pfam" id="PF02771"/>
    </source>
</evidence>
<name>A0AAN4Z148_9BILA</name>
<dbReference type="InterPro" id="IPR006089">
    <property type="entry name" value="Acyl-CoA_DH_CS"/>
</dbReference>
<dbReference type="GO" id="GO:0070991">
    <property type="term" value="F:medium-chain fatty acyl-CoA dehydrogenase activity"/>
    <property type="evidence" value="ECO:0007669"/>
    <property type="project" value="UniProtKB-EC"/>
</dbReference>
<evidence type="ECO:0000256" key="16">
    <source>
        <dbReference type="ARBA" id="ARBA00059733"/>
    </source>
</evidence>
<dbReference type="PROSITE" id="PS00072">
    <property type="entry name" value="ACYL_COA_DH_1"/>
    <property type="match status" value="1"/>
</dbReference>
<evidence type="ECO:0000256" key="5">
    <source>
        <dbReference type="ARBA" id="ARBA00011881"/>
    </source>
</evidence>
<dbReference type="Pfam" id="PF02770">
    <property type="entry name" value="Acyl-CoA_dh_M"/>
    <property type="match status" value="1"/>
</dbReference>
<comment type="function">
    <text evidence="16">This enzyme is specific for acyl chain lengths of 4 to 16.</text>
</comment>
<sequence>VGRSTSYHYFGRMIGRRVVAQAHNALKVQARNSSGLNFALSPDQEELRTTVRKFVQEEVIPVAGHYDKTMEYPWEVIKKAHTCGLINTDIPAAYGGLELDMISNVIIAEELGYGCTGIATACIVNDLAETPLIIAANDDIKKRFLGRMAEGPVMAAYCVTEPVAGSDVAGIQTKCVKKGDEYVINGSKMWITNGGVAEWFFVLARSDPDPKTPAGKAFTAFAVEANTPGIHVGKKEINLGQRCSDTRGITFEDVRVPAANVVGAPGEGFKIAMKTFDKTRPMVAALATGLLARCLDEATKYSLERKTFGTQIANHQAIQFLLADMAMNLEMSKLMTYKAAQEVELGRPGSFFASIAKCFAADKANEAATNCVQVFGGAGFNTEYPAEKLMRDAKIFQIYEGTSQVQRMVIARQLLAKVKQNGCY</sequence>
<evidence type="ECO:0000313" key="21">
    <source>
        <dbReference type="EMBL" id="GMR31891.1"/>
    </source>
</evidence>
<keyword evidence="13" id="KW-0443">Lipid metabolism</keyword>
<comment type="catalytic activity">
    <reaction evidence="15">
        <text>a medium-chain 2,3-saturated fatty acyl-CoA + oxidized [electron-transfer flavoprotein] + H(+) = a medium-chain (2E)-enoyl-CoA + reduced [electron-transfer flavoprotein]</text>
        <dbReference type="Rhea" id="RHEA:14477"/>
        <dbReference type="Rhea" id="RHEA-COMP:10685"/>
        <dbReference type="Rhea" id="RHEA-COMP:10686"/>
        <dbReference type="ChEBI" id="CHEBI:15378"/>
        <dbReference type="ChEBI" id="CHEBI:57692"/>
        <dbReference type="ChEBI" id="CHEBI:58307"/>
        <dbReference type="ChEBI" id="CHEBI:83723"/>
        <dbReference type="ChEBI" id="CHEBI:83726"/>
        <dbReference type="EC" id="1.3.8.7"/>
    </reaction>
</comment>
<keyword evidence="22" id="KW-1185">Reference proteome</keyword>
<keyword evidence="14" id="KW-0496">Mitochondrion</keyword>
<keyword evidence="11" id="KW-0809">Transit peptide</keyword>
<dbReference type="InterPro" id="IPR009075">
    <property type="entry name" value="AcylCo_DH/oxidase_C"/>
</dbReference>
<dbReference type="GO" id="GO:0005759">
    <property type="term" value="C:mitochondrial matrix"/>
    <property type="evidence" value="ECO:0007669"/>
    <property type="project" value="UniProtKB-SubCell"/>
</dbReference>
<feature type="domain" description="Acyl-CoA oxidase/dehydrogenase middle" evidence="19">
    <location>
        <begin position="156"/>
        <end position="254"/>
    </location>
</feature>
<keyword evidence="8 17" id="KW-0285">Flavoprotein</keyword>
<dbReference type="GO" id="GO:0051793">
    <property type="term" value="P:medium-chain fatty acid catabolic process"/>
    <property type="evidence" value="ECO:0007669"/>
    <property type="project" value="TreeGrafter"/>
</dbReference>
<evidence type="ECO:0000256" key="4">
    <source>
        <dbReference type="ARBA" id="ARBA00009347"/>
    </source>
</evidence>
<evidence type="ECO:0000256" key="15">
    <source>
        <dbReference type="ARBA" id="ARBA00047882"/>
    </source>
</evidence>
<comment type="subunit">
    <text evidence="5">Homotetramer.</text>
</comment>
<evidence type="ECO:0000256" key="6">
    <source>
        <dbReference type="ARBA" id="ARBA00012033"/>
    </source>
</evidence>
<evidence type="ECO:0000256" key="14">
    <source>
        <dbReference type="ARBA" id="ARBA00023128"/>
    </source>
</evidence>
<keyword evidence="9 17" id="KW-0274">FAD</keyword>
<dbReference type="PANTHER" id="PTHR48083">
    <property type="entry name" value="MEDIUM-CHAIN SPECIFIC ACYL-COA DEHYDROGENASE, MITOCHONDRIAL-RELATED"/>
    <property type="match status" value="1"/>
</dbReference>
<comment type="pathway">
    <text evidence="3">Lipid metabolism; mitochondrial fatty acid beta-oxidation.</text>
</comment>
<comment type="subcellular location">
    <subcellularLocation>
        <location evidence="2">Mitochondrion matrix</location>
    </subcellularLocation>
</comment>
<dbReference type="InterPro" id="IPR013786">
    <property type="entry name" value="AcylCoA_DH/ox_N"/>
</dbReference>
<dbReference type="SUPFAM" id="SSF56645">
    <property type="entry name" value="Acyl-CoA dehydrogenase NM domain-like"/>
    <property type="match status" value="1"/>
</dbReference>
<keyword evidence="12 17" id="KW-0560">Oxidoreductase</keyword>
<comment type="cofactor">
    <cofactor evidence="1 17">
        <name>FAD</name>
        <dbReference type="ChEBI" id="CHEBI:57692"/>
    </cofactor>
</comment>
<dbReference type="Proteomes" id="UP001328107">
    <property type="component" value="Unassembled WGS sequence"/>
</dbReference>
<dbReference type="EC" id="1.3.8.7" evidence="6"/>
<evidence type="ECO:0000256" key="9">
    <source>
        <dbReference type="ARBA" id="ARBA00022827"/>
    </source>
</evidence>
<evidence type="ECO:0000256" key="2">
    <source>
        <dbReference type="ARBA" id="ARBA00004305"/>
    </source>
</evidence>
<evidence type="ECO:0000256" key="3">
    <source>
        <dbReference type="ARBA" id="ARBA00005198"/>
    </source>
</evidence>
<dbReference type="SUPFAM" id="SSF47203">
    <property type="entry name" value="Acyl-CoA dehydrogenase C-terminal domain-like"/>
    <property type="match status" value="1"/>
</dbReference>
<dbReference type="InterPro" id="IPR036250">
    <property type="entry name" value="AcylCo_DH-like_C"/>
</dbReference>
<dbReference type="InterPro" id="IPR037069">
    <property type="entry name" value="AcylCoA_DH/ox_N_sf"/>
</dbReference>
<evidence type="ECO:0000259" key="19">
    <source>
        <dbReference type="Pfam" id="PF02770"/>
    </source>
</evidence>
<evidence type="ECO:0000256" key="7">
    <source>
        <dbReference type="ARBA" id="ARBA00019125"/>
    </source>
</evidence>
<dbReference type="PROSITE" id="PS00073">
    <property type="entry name" value="ACYL_COA_DH_2"/>
    <property type="match status" value="1"/>
</dbReference>
<feature type="domain" description="Acyl-CoA dehydrogenase/oxidase C-terminal" evidence="18">
    <location>
        <begin position="266"/>
        <end position="415"/>
    </location>
</feature>
<dbReference type="InterPro" id="IPR046373">
    <property type="entry name" value="Acyl-CoA_Oxase/DH_mid-dom_sf"/>
</dbReference>
<comment type="similarity">
    <text evidence="4 17">Belongs to the acyl-CoA dehydrogenase family.</text>
</comment>
<proteinExistence type="inferred from homology"/>
<dbReference type="FunFam" id="1.10.540.10:FF:000010">
    <property type="entry name" value="Medium-chain specific acyl-CoA dehydrogenase, mitochondrial"/>
    <property type="match status" value="1"/>
</dbReference>
<dbReference type="GO" id="GO:0050660">
    <property type="term" value="F:flavin adenine dinucleotide binding"/>
    <property type="evidence" value="ECO:0007669"/>
    <property type="project" value="InterPro"/>
</dbReference>
<feature type="non-terminal residue" evidence="21">
    <location>
        <position position="1"/>
    </location>
</feature>
<accession>A0AAN4Z148</accession>
<evidence type="ECO:0000256" key="11">
    <source>
        <dbReference type="ARBA" id="ARBA00022946"/>
    </source>
</evidence>
<dbReference type="PANTHER" id="PTHR48083:SF2">
    <property type="entry name" value="MEDIUM-CHAIN SPECIFIC ACYL-COA DEHYDROGENASE, MITOCHONDRIAL"/>
    <property type="match status" value="1"/>
</dbReference>
<keyword evidence="10" id="KW-0276">Fatty acid metabolism</keyword>
<evidence type="ECO:0000256" key="1">
    <source>
        <dbReference type="ARBA" id="ARBA00001974"/>
    </source>
</evidence>
<dbReference type="EMBL" id="BTRK01000001">
    <property type="protein sequence ID" value="GMR31891.1"/>
    <property type="molecule type" value="Genomic_DNA"/>
</dbReference>
<evidence type="ECO:0000256" key="13">
    <source>
        <dbReference type="ARBA" id="ARBA00023098"/>
    </source>
</evidence>
<evidence type="ECO:0000256" key="12">
    <source>
        <dbReference type="ARBA" id="ARBA00023002"/>
    </source>
</evidence>
<dbReference type="FunFam" id="2.40.110.10:FF:000007">
    <property type="entry name" value="Medium-chain specific acyl-CoA dehydrogenase, mitochondrial"/>
    <property type="match status" value="1"/>
</dbReference>
<dbReference type="Gene3D" id="1.10.540.10">
    <property type="entry name" value="Acyl-CoA dehydrogenase/oxidase, N-terminal domain"/>
    <property type="match status" value="1"/>
</dbReference>
<dbReference type="Gene3D" id="2.40.110.10">
    <property type="entry name" value="Butyryl-CoA Dehydrogenase, subunit A, domain 2"/>
    <property type="match status" value="1"/>
</dbReference>
<dbReference type="InterPro" id="IPR009100">
    <property type="entry name" value="AcylCoA_DH/oxidase_NM_dom_sf"/>
</dbReference>
<dbReference type="InterPro" id="IPR050741">
    <property type="entry name" value="Acyl-CoA_dehydrogenase"/>
</dbReference>
<dbReference type="Pfam" id="PF02771">
    <property type="entry name" value="Acyl-CoA_dh_N"/>
    <property type="match status" value="1"/>
</dbReference>
<feature type="domain" description="Acyl-CoA dehydrogenase/oxidase N-terminal" evidence="20">
    <location>
        <begin position="41"/>
        <end position="151"/>
    </location>
</feature>
<evidence type="ECO:0000259" key="18">
    <source>
        <dbReference type="Pfam" id="PF00441"/>
    </source>
</evidence>
<dbReference type="Gene3D" id="1.20.140.10">
    <property type="entry name" value="Butyryl-CoA Dehydrogenase, subunit A, domain 3"/>
    <property type="match status" value="1"/>
</dbReference>
<evidence type="ECO:0000256" key="8">
    <source>
        <dbReference type="ARBA" id="ARBA00022630"/>
    </source>
</evidence>
<dbReference type="InterPro" id="IPR006091">
    <property type="entry name" value="Acyl-CoA_Oxase/DH_mid-dom"/>
</dbReference>
<protein>
    <recommendedName>
        <fullName evidence="7">Medium-chain specific acyl-CoA dehydrogenase, mitochondrial</fullName>
        <ecNumber evidence="6">1.3.8.7</ecNumber>
    </recommendedName>
</protein>
<gene>
    <name evidence="21" type="ORF">PMAYCL1PPCAC_02086</name>
</gene>
<reference evidence="22" key="1">
    <citation type="submission" date="2022-10" db="EMBL/GenBank/DDBJ databases">
        <title>Genome assembly of Pristionchus species.</title>
        <authorList>
            <person name="Yoshida K."/>
            <person name="Sommer R.J."/>
        </authorList>
    </citation>
    <scope>NUCLEOTIDE SEQUENCE [LARGE SCALE GENOMIC DNA]</scope>
    <source>
        <strain evidence="22">RS5460</strain>
    </source>
</reference>
<dbReference type="PIRSF" id="PIRSF016578">
    <property type="entry name" value="HsaA"/>
    <property type="match status" value="1"/>
</dbReference>
<dbReference type="AlphaFoldDB" id="A0AAN4Z148"/>
<dbReference type="FunFam" id="1.20.140.10:FF:000011">
    <property type="entry name" value="Medium-chain specific acyl-CoA dehydrogenase, mitochondrial"/>
    <property type="match status" value="1"/>
</dbReference>
<organism evidence="21 22">
    <name type="scientific">Pristionchus mayeri</name>
    <dbReference type="NCBI Taxonomy" id="1317129"/>
    <lineage>
        <taxon>Eukaryota</taxon>
        <taxon>Metazoa</taxon>
        <taxon>Ecdysozoa</taxon>
        <taxon>Nematoda</taxon>
        <taxon>Chromadorea</taxon>
        <taxon>Rhabditida</taxon>
        <taxon>Rhabditina</taxon>
        <taxon>Diplogasteromorpha</taxon>
        <taxon>Diplogasteroidea</taxon>
        <taxon>Neodiplogasteridae</taxon>
        <taxon>Pristionchus</taxon>
    </lineage>
</organism>
<dbReference type="Pfam" id="PF00441">
    <property type="entry name" value="Acyl-CoA_dh_1"/>
    <property type="match status" value="1"/>
</dbReference>
<comment type="caution">
    <text evidence="21">The sequence shown here is derived from an EMBL/GenBank/DDBJ whole genome shotgun (WGS) entry which is preliminary data.</text>
</comment>
<evidence type="ECO:0000313" key="22">
    <source>
        <dbReference type="Proteomes" id="UP001328107"/>
    </source>
</evidence>
<evidence type="ECO:0000256" key="17">
    <source>
        <dbReference type="RuleBase" id="RU362125"/>
    </source>
</evidence>
<evidence type="ECO:0000256" key="10">
    <source>
        <dbReference type="ARBA" id="ARBA00022832"/>
    </source>
</evidence>